<sequence length="170" mass="18656">LPLHASSAVFNALRDEWVKTGVTPTDALEQFTDGNRLPLDNLPLSKAHLSDKLLANLVAANQTRLKSLDISDVQGIVGHEFNRILEEKNVHLDNLQSLSMTSFEILRAPMVVVPPRKNGVYCMQMGGSCNTLPILSEEDLVGSSIDINIDHYMDTSDIDDNVAATKLAFI</sequence>
<accession>A0A0M3JGA4</accession>
<name>A0A0M3JGA4_ANISI</name>
<dbReference type="WBParaSite" id="ASIM_0000665901-mRNA-1">
    <property type="protein sequence ID" value="ASIM_0000665901-mRNA-1"/>
    <property type="gene ID" value="ASIM_0000665901"/>
</dbReference>
<protein>
    <submittedName>
        <fullName evidence="1">Early embryogenesis protein zyg-11 (inferred by orthology to a C. elegans protein)</fullName>
    </submittedName>
</protein>
<proteinExistence type="predicted"/>
<organism evidence="1">
    <name type="scientific">Anisakis simplex</name>
    <name type="common">Herring worm</name>
    <dbReference type="NCBI Taxonomy" id="6269"/>
    <lineage>
        <taxon>Eukaryota</taxon>
        <taxon>Metazoa</taxon>
        <taxon>Ecdysozoa</taxon>
        <taxon>Nematoda</taxon>
        <taxon>Chromadorea</taxon>
        <taxon>Rhabditida</taxon>
        <taxon>Spirurina</taxon>
        <taxon>Ascaridomorpha</taxon>
        <taxon>Ascaridoidea</taxon>
        <taxon>Anisakidae</taxon>
        <taxon>Anisakis</taxon>
        <taxon>Anisakis simplex complex</taxon>
    </lineage>
</organism>
<evidence type="ECO:0000313" key="1">
    <source>
        <dbReference type="WBParaSite" id="ASIM_0000665901-mRNA-1"/>
    </source>
</evidence>
<dbReference type="AlphaFoldDB" id="A0A0M3JGA4"/>
<reference evidence="1" key="1">
    <citation type="submission" date="2017-02" db="UniProtKB">
        <authorList>
            <consortium name="WormBaseParasite"/>
        </authorList>
    </citation>
    <scope>IDENTIFICATION</scope>
</reference>